<sequence>MLKYWLMTLHYRDSFNRHINVRILSMSCVV</sequence>
<proteinExistence type="predicted"/>
<dbReference type="EMBL" id="GGEC01093135">
    <property type="protein sequence ID" value="MBX73619.1"/>
    <property type="molecule type" value="Transcribed_RNA"/>
</dbReference>
<evidence type="ECO:0000313" key="1">
    <source>
        <dbReference type="EMBL" id="MBX73619.1"/>
    </source>
</evidence>
<dbReference type="AlphaFoldDB" id="A0A2P2R2X6"/>
<organism evidence="1">
    <name type="scientific">Rhizophora mucronata</name>
    <name type="common">Asiatic mangrove</name>
    <dbReference type="NCBI Taxonomy" id="61149"/>
    <lineage>
        <taxon>Eukaryota</taxon>
        <taxon>Viridiplantae</taxon>
        <taxon>Streptophyta</taxon>
        <taxon>Embryophyta</taxon>
        <taxon>Tracheophyta</taxon>
        <taxon>Spermatophyta</taxon>
        <taxon>Magnoliopsida</taxon>
        <taxon>eudicotyledons</taxon>
        <taxon>Gunneridae</taxon>
        <taxon>Pentapetalae</taxon>
        <taxon>rosids</taxon>
        <taxon>fabids</taxon>
        <taxon>Malpighiales</taxon>
        <taxon>Rhizophoraceae</taxon>
        <taxon>Rhizophora</taxon>
    </lineage>
</organism>
<name>A0A2P2R2X6_RHIMU</name>
<accession>A0A2P2R2X6</accession>
<protein>
    <submittedName>
        <fullName evidence="1">Uncharacterized protein</fullName>
    </submittedName>
</protein>
<reference evidence="1" key="1">
    <citation type="submission" date="2018-02" db="EMBL/GenBank/DDBJ databases">
        <title>Rhizophora mucronata_Transcriptome.</title>
        <authorList>
            <person name="Meera S.P."/>
            <person name="Sreeshan A."/>
            <person name="Augustine A."/>
        </authorList>
    </citation>
    <scope>NUCLEOTIDE SEQUENCE</scope>
    <source>
        <tissue evidence="1">Leaf</tissue>
    </source>
</reference>